<reference evidence="1 2" key="2">
    <citation type="submission" date="2018-11" db="EMBL/GenBank/DDBJ databases">
        <authorList>
            <consortium name="Pathogen Informatics"/>
        </authorList>
    </citation>
    <scope>NUCLEOTIDE SEQUENCE [LARGE SCALE GENOMIC DNA]</scope>
</reference>
<evidence type="ECO:0000313" key="1">
    <source>
        <dbReference type="EMBL" id="VDM48207.1"/>
    </source>
</evidence>
<evidence type="ECO:0000313" key="3">
    <source>
        <dbReference type="WBParaSite" id="TCNE_0001688701-mRNA-1"/>
    </source>
</evidence>
<proteinExistence type="predicted"/>
<dbReference type="EMBL" id="UYWY01023971">
    <property type="protein sequence ID" value="VDM48207.1"/>
    <property type="molecule type" value="Genomic_DNA"/>
</dbReference>
<dbReference type="Proteomes" id="UP000050794">
    <property type="component" value="Unassembled WGS sequence"/>
</dbReference>
<name>A0A183V816_TOXCA</name>
<evidence type="ECO:0000313" key="2">
    <source>
        <dbReference type="Proteomes" id="UP000050794"/>
    </source>
</evidence>
<sequence>AGGRGIGDGGGFGTVAAAAVAQAPAIPEVDFLLDEQSGRQHRCHNWLPAETCGSFAKITVANPVSARGVHDIVEMRRMERQGEVERKAGMEYFKHFDSCLLQM</sequence>
<dbReference type="AlphaFoldDB" id="A0A183V816"/>
<reference evidence="3" key="1">
    <citation type="submission" date="2016-06" db="UniProtKB">
        <authorList>
            <consortium name="WormBaseParasite"/>
        </authorList>
    </citation>
    <scope>IDENTIFICATION</scope>
</reference>
<keyword evidence="2" id="KW-1185">Reference proteome</keyword>
<gene>
    <name evidence="1" type="ORF">TCNE_LOCUS16886</name>
</gene>
<accession>A0A183V816</accession>
<dbReference type="WBParaSite" id="TCNE_0001688701-mRNA-1">
    <property type="protein sequence ID" value="TCNE_0001688701-mRNA-1"/>
    <property type="gene ID" value="TCNE_0001688701"/>
</dbReference>
<protein>
    <submittedName>
        <fullName evidence="3">GRAS domain-containing protein</fullName>
    </submittedName>
</protein>
<organism evidence="2 3">
    <name type="scientific">Toxocara canis</name>
    <name type="common">Canine roundworm</name>
    <dbReference type="NCBI Taxonomy" id="6265"/>
    <lineage>
        <taxon>Eukaryota</taxon>
        <taxon>Metazoa</taxon>
        <taxon>Ecdysozoa</taxon>
        <taxon>Nematoda</taxon>
        <taxon>Chromadorea</taxon>
        <taxon>Rhabditida</taxon>
        <taxon>Spirurina</taxon>
        <taxon>Ascaridomorpha</taxon>
        <taxon>Ascaridoidea</taxon>
        <taxon>Toxocaridae</taxon>
        <taxon>Toxocara</taxon>
    </lineage>
</organism>